<dbReference type="RefSeq" id="WP_146819376.1">
    <property type="nucleotide sequence ID" value="NZ_BJYK01000004.1"/>
</dbReference>
<evidence type="ECO:0000313" key="3">
    <source>
        <dbReference type="Proteomes" id="UP000321484"/>
    </source>
</evidence>
<proteinExistence type="predicted"/>
<keyword evidence="1" id="KW-0472">Membrane</keyword>
<dbReference type="AlphaFoldDB" id="A0A511YX29"/>
<evidence type="ECO:0000313" key="2">
    <source>
        <dbReference type="EMBL" id="GEN79748.1"/>
    </source>
</evidence>
<evidence type="ECO:0000256" key="1">
    <source>
        <dbReference type="SAM" id="Phobius"/>
    </source>
</evidence>
<dbReference type="EMBL" id="BJYK01000004">
    <property type="protein sequence ID" value="GEN79748.1"/>
    <property type="molecule type" value="Genomic_DNA"/>
</dbReference>
<protein>
    <submittedName>
        <fullName evidence="2">Uncharacterized protein</fullName>
    </submittedName>
</protein>
<feature type="transmembrane region" description="Helical" evidence="1">
    <location>
        <begin position="6"/>
        <end position="22"/>
    </location>
</feature>
<feature type="transmembrane region" description="Helical" evidence="1">
    <location>
        <begin position="119"/>
        <end position="136"/>
    </location>
</feature>
<gene>
    <name evidence="2" type="ORF">AFE02nite_14820</name>
</gene>
<sequence length="308" mass="32472">MSQTAGVLLVAVAVLWIAYLVPHRLRYRQQLAECRTEDRFSERLRVVRVAGTEPGARRHVAANQGRVLLHPPRRGGGSVDRPHGLADRVVADAVRRTAAERAARAAYLARRRAGARRRAILATTLLVLAVAGWAGVVAGGLIALGLVPSALFVSVLGLGRQAVVAGRRADAAWAAGAAARAAVPRSTRPTAVGHAHRPSEASTEVIARVPAERAAEKAPVAEVATDVEETPTWAPVPVPRPTYSLKPAVRRPDPAPLVLDEQDVAEAAAAMGETGREETGREVAEEPAAVTAGFDLDAVLARRRASGE</sequence>
<keyword evidence="1" id="KW-1133">Transmembrane helix</keyword>
<name>A0A511YX29_9CELL</name>
<comment type="caution">
    <text evidence="2">The sequence shown here is derived from an EMBL/GenBank/DDBJ whole genome shotgun (WGS) entry which is preliminary data.</text>
</comment>
<keyword evidence="3" id="KW-1185">Reference proteome</keyword>
<accession>A0A511YX29</accession>
<dbReference type="Proteomes" id="UP000321484">
    <property type="component" value="Unassembled WGS sequence"/>
</dbReference>
<keyword evidence="1" id="KW-0812">Transmembrane</keyword>
<organism evidence="2 3">
    <name type="scientific">Actinotalea fermentans</name>
    <dbReference type="NCBI Taxonomy" id="43671"/>
    <lineage>
        <taxon>Bacteria</taxon>
        <taxon>Bacillati</taxon>
        <taxon>Actinomycetota</taxon>
        <taxon>Actinomycetes</taxon>
        <taxon>Micrococcales</taxon>
        <taxon>Cellulomonadaceae</taxon>
        <taxon>Actinotalea</taxon>
    </lineage>
</organism>
<dbReference type="OrthoDB" id="3260885at2"/>
<reference evidence="2 3" key="1">
    <citation type="submission" date="2019-07" db="EMBL/GenBank/DDBJ databases">
        <title>Whole genome shotgun sequence of Actinotalea fermentans NBRC 105374.</title>
        <authorList>
            <person name="Hosoyama A."/>
            <person name="Uohara A."/>
            <person name="Ohji S."/>
            <person name="Ichikawa N."/>
        </authorList>
    </citation>
    <scope>NUCLEOTIDE SEQUENCE [LARGE SCALE GENOMIC DNA]</scope>
    <source>
        <strain evidence="2 3">NBRC 105374</strain>
    </source>
</reference>